<organism evidence="2">
    <name type="scientific">marine metagenome</name>
    <dbReference type="NCBI Taxonomy" id="408172"/>
    <lineage>
        <taxon>unclassified sequences</taxon>
        <taxon>metagenomes</taxon>
        <taxon>ecological metagenomes</taxon>
    </lineage>
</organism>
<reference evidence="2" key="1">
    <citation type="submission" date="2018-05" db="EMBL/GenBank/DDBJ databases">
        <authorList>
            <person name="Lanie J.A."/>
            <person name="Ng W.-L."/>
            <person name="Kazmierczak K.M."/>
            <person name="Andrzejewski T.M."/>
            <person name="Davidsen T.M."/>
            <person name="Wayne K.J."/>
            <person name="Tettelin H."/>
            <person name="Glass J.I."/>
            <person name="Rusch D."/>
            <person name="Podicherti R."/>
            <person name="Tsui H.-C.T."/>
            <person name="Winkler M.E."/>
        </authorList>
    </citation>
    <scope>NUCLEOTIDE SEQUENCE</scope>
</reference>
<dbReference type="AlphaFoldDB" id="A0A382YFZ0"/>
<dbReference type="Gene3D" id="2.60.40.60">
    <property type="entry name" value="Cadherins"/>
    <property type="match status" value="1"/>
</dbReference>
<feature type="domain" description="RapA2 cadherin-like" evidence="1">
    <location>
        <begin position="148"/>
        <end position="211"/>
    </location>
</feature>
<name>A0A382YFZ0_9ZZZZ</name>
<accession>A0A382YFZ0</accession>
<dbReference type="Pfam" id="PF17803">
    <property type="entry name" value="Cadherin_4"/>
    <property type="match status" value="1"/>
</dbReference>
<gene>
    <name evidence="2" type="ORF">METZ01_LOCUS435081</name>
</gene>
<proteinExistence type="predicted"/>
<dbReference type="EMBL" id="UINC01175552">
    <property type="protein sequence ID" value="SVD82227.1"/>
    <property type="molecule type" value="Genomic_DNA"/>
</dbReference>
<evidence type="ECO:0000259" key="1">
    <source>
        <dbReference type="Pfam" id="PF17803"/>
    </source>
</evidence>
<evidence type="ECO:0000313" key="2">
    <source>
        <dbReference type="EMBL" id="SVD82227.1"/>
    </source>
</evidence>
<feature type="non-terminal residue" evidence="2">
    <location>
        <position position="219"/>
    </location>
</feature>
<dbReference type="PROSITE" id="PS51257">
    <property type="entry name" value="PROKAR_LIPOPROTEIN"/>
    <property type="match status" value="1"/>
</dbReference>
<sequence>MKKLKKLKENNNQKNKLKTLALPSLASLTLAACAGGHGGRHQSTYNTIPIPAKDKTLTMDEDATNTALEITTPTDADGNSLTITVTAVPSGGTLAMADGTAVTTSSTLTITQLTGLVFTPDANLNDDTTAFGAFTYSVSDGSLSDSSTVTISVTPVNDAPELPNPDRAIDENHADVVVMGSTDVDGDTLTYTITGGDDQALFGIDSSTGTLNFVTRPDY</sequence>
<dbReference type="InterPro" id="IPR040853">
    <property type="entry name" value="RapA2_cadherin-like"/>
</dbReference>
<protein>
    <recommendedName>
        <fullName evidence="1">RapA2 cadherin-like domain-containing protein</fullName>
    </recommendedName>
</protein>